<name>A0AAV4QXM6_CAEEX</name>
<organism evidence="1 2">
    <name type="scientific">Caerostris extrusa</name>
    <name type="common">Bark spider</name>
    <name type="synonym">Caerostris bankana</name>
    <dbReference type="NCBI Taxonomy" id="172846"/>
    <lineage>
        <taxon>Eukaryota</taxon>
        <taxon>Metazoa</taxon>
        <taxon>Ecdysozoa</taxon>
        <taxon>Arthropoda</taxon>
        <taxon>Chelicerata</taxon>
        <taxon>Arachnida</taxon>
        <taxon>Araneae</taxon>
        <taxon>Araneomorphae</taxon>
        <taxon>Entelegynae</taxon>
        <taxon>Araneoidea</taxon>
        <taxon>Araneidae</taxon>
        <taxon>Caerostris</taxon>
    </lineage>
</organism>
<comment type="caution">
    <text evidence="1">The sequence shown here is derived from an EMBL/GenBank/DDBJ whole genome shotgun (WGS) entry which is preliminary data.</text>
</comment>
<dbReference type="EMBL" id="BPLR01006794">
    <property type="protein sequence ID" value="GIY12453.1"/>
    <property type="molecule type" value="Genomic_DNA"/>
</dbReference>
<dbReference type="AlphaFoldDB" id="A0AAV4QXM6"/>
<evidence type="ECO:0000313" key="2">
    <source>
        <dbReference type="Proteomes" id="UP001054945"/>
    </source>
</evidence>
<gene>
    <name evidence="1" type="ORF">CEXT_179251</name>
</gene>
<proteinExistence type="predicted"/>
<protein>
    <submittedName>
        <fullName evidence="1">Uncharacterized protein</fullName>
    </submittedName>
</protein>
<dbReference type="Proteomes" id="UP001054945">
    <property type="component" value="Unassembled WGS sequence"/>
</dbReference>
<sequence length="87" mass="9698">MTFKSDSSDAMGIPIQEFISSTFRDGESILNFFSEYSVDPFPEETIGKVTVTPYQGYPEADAGYQQVAPSRLQMPKQGVQRHHPAPI</sequence>
<evidence type="ECO:0000313" key="1">
    <source>
        <dbReference type="EMBL" id="GIY12453.1"/>
    </source>
</evidence>
<accession>A0AAV4QXM6</accession>
<keyword evidence="2" id="KW-1185">Reference proteome</keyword>
<reference evidence="1 2" key="1">
    <citation type="submission" date="2021-06" db="EMBL/GenBank/DDBJ databases">
        <title>Caerostris extrusa draft genome.</title>
        <authorList>
            <person name="Kono N."/>
            <person name="Arakawa K."/>
        </authorList>
    </citation>
    <scope>NUCLEOTIDE SEQUENCE [LARGE SCALE GENOMIC DNA]</scope>
</reference>